<dbReference type="SMART" id="SM00065">
    <property type="entry name" value="GAF"/>
    <property type="match status" value="1"/>
</dbReference>
<proteinExistence type="predicted"/>
<evidence type="ECO:0000256" key="3">
    <source>
        <dbReference type="ARBA" id="ARBA00022475"/>
    </source>
</evidence>
<dbReference type="Gene3D" id="3.30.565.10">
    <property type="entry name" value="Histidine kinase-like ATPase, C-terminal domain"/>
    <property type="match status" value="1"/>
</dbReference>
<protein>
    <recommendedName>
        <fullName evidence="14">Sensor protein</fullName>
        <ecNumber evidence="14">2.7.13.3</ecNumber>
    </recommendedName>
</protein>
<evidence type="ECO:0000256" key="12">
    <source>
        <dbReference type="ARBA" id="ARBA00023012"/>
    </source>
</evidence>
<keyword evidence="5" id="KW-0597">Phosphoprotein</keyword>
<dbReference type="InterPro" id="IPR042295">
    <property type="entry name" value="NarX-like_N_sf"/>
</dbReference>
<feature type="domain" description="Histidine kinase" evidence="16">
    <location>
        <begin position="449"/>
        <end position="642"/>
    </location>
</feature>
<dbReference type="GO" id="GO:0005524">
    <property type="term" value="F:ATP binding"/>
    <property type="evidence" value="ECO:0007669"/>
    <property type="project" value="UniProtKB-UniRule"/>
</dbReference>
<keyword evidence="3 14" id="KW-1003">Cell membrane</keyword>
<evidence type="ECO:0000256" key="1">
    <source>
        <dbReference type="ARBA" id="ARBA00000085"/>
    </source>
</evidence>
<dbReference type="PROSITE" id="PS50109">
    <property type="entry name" value="HIS_KIN"/>
    <property type="match status" value="1"/>
</dbReference>
<comment type="catalytic activity">
    <reaction evidence="1 14">
        <text>ATP + protein L-histidine = ADP + protein N-phospho-L-histidine.</text>
        <dbReference type="EC" id="2.7.13.3"/>
    </reaction>
</comment>
<dbReference type="InterPro" id="IPR003594">
    <property type="entry name" value="HATPase_dom"/>
</dbReference>
<comment type="subcellular location">
    <subcellularLocation>
        <location evidence="2">Cell inner membrane</location>
        <topology evidence="2">Multi-pass membrane protein</topology>
    </subcellularLocation>
</comment>
<evidence type="ECO:0000256" key="8">
    <source>
        <dbReference type="ARBA" id="ARBA00022741"/>
    </source>
</evidence>
<dbReference type="Proteomes" id="UP000566711">
    <property type="component" value="Unassembled WGS sequence"/>
</dbReference>
<dbReference type="InterPro" id="IPR036890">
    <property type="entry name" value="HATPase_C_sf"/>
</dbReference>
<comment type="caution">
    <text evidence="18">The sequence shown here is derived from an EMBL/GenBank/DDBJ whole genome shotgun (WGS) entry which is preliminary data.</text>
</comment>
<keyword evidence="8 14" id="KW-0547">Nucleotide-binding</keyword>
<keyword evidence="4 14" id="KW-0997">Cell inner membrane</keyword>
<dbReference type="Pfam" id="PF00672">
    <property type="entry name" value="HAMP"/>
    <property type="match status" value="1"/>
</dbReference>
<dbReference type="SUPFAM" id="SSF55874">
    <property type="entry name" value="ATPase domain of HSP90 chaperone/DNA topoisomerase II/histidine kinase"/>
    <property type="match status" value="1"/>
</dbReference>
<evidence type="ECO:0000313" key="18">
    <source>
        <dbReference type="EMBL" id="MBA5604380.1"/>
    </source>
</evidence>
<dbReference type="SMART" id="SM00387">
    <property type="entry name" value="HATPase_c"/>
    <property type="match status" value="1"/>
</dbReference>
<dbReference type="SMART" id="SM00304">
    <property type="entry name" value="HAMP"/>
    <property type="match status" value="1"/>
</dbReference>
<dbReference type="EMBL" id="JACEZS010000001">
    <property type="protein sequence ID" value="MBA5604380.1"/>
    <property type="molecule type" value="Genomic_DNA"/>
</dbReference>
<evidence type="ECO:0000256" key="11">
    <source>
        <dbReference type="ARBA" id="ARBA00022989"/>
    </source>
</evidence>
<organism evidence="18 19">
    <name type="scientific">Rugamonas fusca</name>
    <dbReference type="NCBI Taxonomy" id="2758568"/>
    <lineage>
        <taxon>Bacteria</taxon>
        <taxon>Pseudomonadati</taxon>
        <taxon>Pseudomonadota</taxon>
        <taxon>Betaproteobacteria</taxon>
        <taxon>Burkholderiales</taxon>
        <taxon>Oxalobacteraceae</taxon>
        <taxon>Telluria group</taxon>
        <taxon>Rugamonas</taxon>
    </lineage>
</organism>
<dbReference type="InterPro" id="IPR003660">
    <property type="entry name" value="HAMP_dom"/>
</dbReference>
<accession>A0A7W2EED7</accession>
<dbReference type="SUPFAM" id="SSF55781">
    <property type="entry name" value="GAF domain-like"/>
    <property type="match status" value="1"/>
</dbReference>
<evidence type="ECO:0000256" key="5">
    <source>
        <dbReference type="ARBA" id="ARBA00022553"/>
    </source>
</evidence>
<dbReference type="CDD" id="cd16917">
    <property type="entry name" value="HATPase_UhpB-NarQ-NarX-like"/>
    <property type="match status" value="1"/>
</dbReference>
<name>A0A7W2EED7_9BURK</name>
<reference evidence="18 19" key="1">
    <citation type="submission" date="2020-07" db="EMBL/GenBank/DDBJ databases">
        <title>Novel species isolated from subtropical streams in China.</title>
        <authorList>
            <person name="Lu H."/>
        </authorList>
    </citation>
    <scope>NUCLEOTIDE SEQUENCE [LARGE SCALE GENOMIC DNA]</scope>
    <source>
        <strain evidence="18 19">FT3S</strain>
    </source>
</reference>
<gene>
    <name evidence="18" type="ORF">H3H36_03270</name>
</gene>
<dbReference type="AlphaFoldDB" id="A0A7W2EED7"/>
<dbReference type="PIRSF" id="PIRSF003167">
    <property type="entry name" value="STHK_NarX/NarQ"/>
    <property type="match status" value="1"/>
</dbReference>
<keyword evidence="9 14" id="KW-0418">Kinase</keyword>
<dbReference type="Pfam" id="PF02518">
    <property type="entry name" value="HATPase_c"/>
    <property type="match status" value="1"/>
</dbReference>
<keyword evidence="13 14" id="KW-0472">Membrane</keyword>
<dbReference type="PANTHER" id="PTHR24421">
    <property type="entry name" value="NITRATE/NITRITE SENSOR PROTEIN NARX-RELATED"/>
    <property type="match status" value="1"/>
</dbReference>
<evidence type="ECO:0000259" key="17">
    <source>
        <dbReference type="PROSITE" id="PS50885"/>
    </source>
</evidence>
<dbReference type="PROSITE" id="PS50885">
    <property type="entry name" value="HAMP"/>
    <property type="match status" value="1"/>
</dbReference>
<dbReference type="Pfam" id="PF13675">
    <property type="entry name" value="PilJ"/>
    <property type="match status" value="1"/>
</dbReference>
<keyword evidence="6 14" id="KW-0808">Transferase</keyword>
<keyword evidence="12 14" id="KW-0902">Two-component regulatory system</keyword>
<dbReference type="EC" id="2.7.13.3" evidence="14"/>
<dbReference type="PANTHER" id="PTHR24421:SF10">
    <property type="entry name" value="NITRATE_NITRITE SENSOR PROTEIN NARQ"/>
    <property type="match status" value="1"/>
</dbReference>
<dbReference type="Pfam" id="PF13185">
    <property type="entry name" value="GAF_2"/>
    <property type="match status" value="1"/>
</dbReference>
<dbReference type="GO" id="GO:0005886">
    <property type="term" value="C:plasma membrane"/>
    <property type="evidence" value="ECO:0007669"/>
    <property type="project" value="UniProtKB-SubCell"/>
</dbReference>
<sequence length="646" mass="72128">MGTPHLPAAWQKLSTKIVGVLLSFLAVALMVIGSTLFLSWQLEGSAAAINVTGSLRMNSYRLSFVVGELTDTEGRAAARDEARYQLAAIEQTLQQLRQGDPQRPLFLPPSATIRDAFTTVNQRWHDTVQPAALALLARDDVRAADARHFHTEAERFVVQVNGLVQLIEQDSEQRTFWLRASQLLLLGLAMVGTVSIIYLMFNLIVNPVTSLQEGMDRMREQDFEVRLAVDTQDEFGQLAQGFNLMADKLQGLYGNLEQLVKTKTAALEDQNRELALLYDSAAFLQQPQPAESLCDGFMKRISAYFHADGGSVRVLDPIRGNLHMLVHHGISDQLVATEHCLKVGDCLCGEAVAKKIAVVHDLRRIDDSHTLQCHREGFITVSVFHIYAQRQHLGFFNLHFRKPVSFNQRETALLETLGQLLGTAIENQRLAAREREMAISEERNLVAQGLHDSIAQGLNFLNLQVQMLDQSVQAKQFEDVAEIVPLLRTGVEESYQDVRELLHNFRTRLEQGNLVASLETTIDKFQRQSGIEAVLIADSDGAPFPREQQLQLLFIVQEALSNVRKHAMASRVEVRLQDQYDFVLSISDNGAGFDTETLPGKGESHVGIHIMRERAQRIHAQLAVSSVVGGGTTVTLRLPRQQRRAA</sequence>
<evidence type="ECO:0000256" key="15">
    <source>
        <dbReference type="SAM" id="Phobius"/>
    </source>
</evidence>
<feature type="domain" description="HAMP" evidence="17">
    <location>
        <begin position="202"/>
        <end position="254"/>
    </location>
</feature>
<dbReference type="Gene3D" id="6.10.340.10">
    <property type="match status" value="1"/>
</dbReference>
<dbReference type="Gene3D" id="1.20.5.1930">
    <property type="match status" value="1"/>
</dbReference>
<dbReference type="GO" id="GO:0000155">
    <property type="term" value="F:phosphorelay sensor kinase activity"/>
    <property type="evidence" value="ECO:0007669"/>
    <property type="project" value="UniProtKB-UniRule"/>
</dbReference>
<keyword evidence="7 15" id="KW-0812">Transmembrane</keyword>
<dbReference type="RefSeq" id="WP_182213904.1">
    <property type="nucleotide sequence ID" value="NZ_JACEZS010000001.1"/>
</dbReference>
<evidence type="ECO:0000313" key="19">
    <source>
        <dbReference type="Proteomes" id="UP000566711"/>
    </source>
</evidence>
<dbReference type="Gene3D" id="3.30.450.40">
    <property type="match status" value="1"/>
</dbReference>
<keyword evidence="10 14" id="KW-0067">ATP-binding</keyword>
<dbReference type="Pfam" id="PF07730">
    <property type="entry name" value="HisKA_3"/>
    <property type="match status" value="1"/>
</dbReference>
<dbReference type="CDD" id="cd19408">
    <property type="entry name" value="NarX_NarQ_sensor"/>
    <property type="match status" value="1"/>
</dbReference>
<evidence type="ECO:0000256" key="14">
    <source>
        <dbReference type="PIRNR" id="PIRNR003167"/>
    </source>
</evidence>
<evidence type="ECO:0000256" key="6">
    <source>
        <dbReference type="ARBA" id="ARBA00022679"/>
    </source>
</evidence>
<evidence type="ECO:0000256" key="10">
    <source>
        <dbReference type="ARBA" id="ARBA00022840"/>
    </source>
</evidence>
<dbReference type="SUPFAM" id="SSF158472">
    <property type="entry name" value="HAMP domain-like"/>
    <property type="match status" value="1"/>
</dbReference>
<dbReference type="Gene3D" id="1.20.120.960">
    <property type="entry name" value="Histidine kinase NarX, sensor domain"/>
    <property type="match status" value="1"/>
</dbReference>
<dbReference type="InterPro" id="IPR029095">
    <property type="entry name" value="NarX-like_N"/>
</dbReference>
<dbReference type="InterPro" id="IPR016380">
    <property type="entry name" value="Sig_transdc_His_kin_NarX/NarQ"/>
</dbReference>
<keyword evidence="19" id="KW-1185">Reference proteome</keyword>
<dbReference type="CDD" id="cd06225">
    <property type="entry name" value="HAMP"/>
    <property type="match status" value="1"/>
</dbReference>
<evidence type="ECO:0000256" key="7">
    <source>
        <dbReference type="ARBA" id="ARBA00022692"/>
    </source>
</evidence>
<dbReference type="InterPro" id="IPR003018">
    <property type="entry name" value="GAF"/>
</dbReference>
<feature type="transmembrane region" description="Helical" evidence="15">
    <location>
        <begin position="20"/>
        <end position="40"/>
    </location>
</feature>
<dbReference type="InterPro" id="IPR029016">
    <property type="entry name" value="GAF-like_dom_sf"/>
</dbReference>
<dbReference type="InterPro" id="IPR050482">
    <property type="entry name" value="Sensor_HK_TwoCompSys"/>
</dbReference>
<evidence type="ECO:0000259" key="16">
    <source>
        <dbReference type="PROSITE" id="PS50109"/>
    </source>
</evidence>
<evidence type="ECO:0000256" key="9">
    <source>
        <dbReference type="ARBA" id="ARBA00022777"/>
    </source>
</evidence>
<evidence type="ECO:0000256" key="2">
    <source>
        <dbReference type="ARBA" id="ARBA00004429"/>
    </source>
</evidence>
<evidence type="ECO:0000256" key="4">
    <source>
        <dbReference type="ARBA" id="ARBA00022519"/>
    </source>
</evidence>
<dbReference type="GO" id="GO:0046983">
    <property type="term" value="F:protein dimerization activity"/>
    <property type="evidence" value="ECO:0007669"/>
    <property type="project" value="UniProtKB-UniRule"/>
</dbReference>
<feature type="transmembrane region" description="Helical" evidence="15">
    <location>
        <begin position="183"/>
        <end position="205"/>
    </location>
</feature>
<keyword evidence="11 15" id="KW-1133">Transmembrane helix</keyword>
<evidence type="ECO:0000256" key="13">
    <source>
        <dbReference type="ARBA" id="ARBA00023136"/>
    </source>
</evidence>
<dbReference type="InterPro" id="IPR011712">
    <property type="entry name" value="Sig_transdc_His_kin_sub3_dim/P"/>
</dbReference>
<dbReference type="InterPro" id="IPR005467">
    <property type="entry name" value="His_kinase_dom"/>
</dbReference>